<dbReference type="EMBL" id="KL648277">
    <property type="protein sequence ID" value="KEY71525.1"/>
    <property type="molecule type" value="Genomic_DNA"/>
</dbReference>
<organism evidence="4 5">
    <name type="scientific">Stachybotrys chartarum (strain CBS 109288 / IBT 7711)</name>
    <name type="common">Toxic black mold</name>
    <name type="synonym">Stilbospora chartarum</name>
    <dbReference type="NCBI Taxonomy" id="1280523"/>
    <lineage>
        <taxon>Eukaryota</taxon>
        <taxon>Fungi</taxon>
        <taxon>Dikarya</taxon>
        <taxon>Ascomycota</taxon>
        <taxon>Pezizomycotina</taxon>
        <taxon>Sordariomycetes</taxon>
        <taxon>Hypocreomycetidae</taxon>
        <taxon>Hypocreales</taxon>
        <taxon>Stachybotryaceae</taxon>
        <taxon>Stachybotrys</taxon>
    </lineage>
</organism>
<proteinExistence type="predicted"/>
<dbReference type="PANTHER" id="PTHR47706:SF9">
    <property type="entry name" value="NMRA-LIKE DOMAIN-CONTAINING PROTEIN-RELATED"/>
    <property type="match status" value="1"/>
</dbReference>
<keyword evidence="2" id="KW-0560">Oxidoreductase</keyword>
<evidence type="ECO:0000256" key="1">
    <source>
        <dbReference type="ARBA" id="ARBA00022857"/>
    </source>
</evidence>
<dbReference type="GO" id="GO:0016491">
    <property type="term" value="F:oxidoreductase activity"/>
    <property type="evidence" value="ECO:0007669"/>
    <property type="project" value="UniProtKB-KW"/>
</dbReference>
<dbReference type="InterPro" id="IPR036291">
    <property type="entry name" value="NAD(P)-bd_dom_sf"/>
</dbReference>
<feature type="domain" description="NmrA-like" evidence="3">
    <location>
        <begin position="6"/>
        <end position="240"/>
    </location>
</feature>
<protein>
    <recommendedName>
        <fullName evidence="3">NmrA-like domain-containing protein</fullName>
    </recommendedName>
</protein>
<dbReference type="Pfam" id="PF05368">
    <property type="entry name" value="NmrA"/>
    <property type="match status" value="1"/>
</dbReference>
<dbReference type="InterPro" id="IPR051609">
    <property type="entry name" value="NmrA/Isoflavone_reductase-like"/>
</dbReference>
<reference evidence="4 5" key="1">
    <citation type="journal article" date="2014" name="BMC Genomics">
        <title>Comparative genome sequencing reveals chemotype-specific gene clusters in the toxigenic black mold Stachybotrys.</title>
        <authorList>
            <person name="Semeiks J."/>
            <person name="Borek D."/>
            <person name="Otwinowski Z."/>
            <person name="Grishin N.V."/>
        </authorList>
    </citation>
    <scope>NUCLEOTIDE SEQUENCE [LARGE SCALE GENOMIC DNA]</scope>
    <source>
        <strain evidence="5">CBS 109288 / IBT 7711</strain>
    </source>
</reference>
<dbReference type="PANTHER" id="PTHR47706">
    <property type="entry name" value="NMRA-LIKE FAMILY PROTEIN"/>
    <property type="match status" value="1"/>
</dbReference>
<evidence type="ECO:0000256" key="2">
    <source>
        <dbReference type="ARBA" id="ARBA00023002"/>
    </source>
</evidence>
<dbReference type="InterPro" id="IPR008030">
    <property type="entry name" value="NmrA-like"/>
</dbReference>
<dbReference type="InterPro" id="IPR045312">
    <property type="entry name" value="PCBER-like"/>
</dbReference>
<dbReference type="OrthoDB" id="9984533at2759"/>
<dbReference type="Proteomes" id="UP000028045">
    <property type="component" value="Unassembled WGS sequence"/>
</dbReference>
<sequence>MSQEMRKVLLVGAGGLLGTHVLEAFRRTSFDISILSRNSSKSTFPDEIKVVTVDDEYPMDQLVRAFSGQDAVVSLIPGRPYAVHERMIDAAVEAGVKRFIPSEYGNNTCAAASELCPLYAEKARTMKHLKSKESAGLTWTAVHTGQFFDWGLGAGWFNFHLDNKKAIIYDSGKKRWSTTTIGTTAAAIVSVLQKPENTKNRPVFVASFTVSQRQVLQVLEEVTGSKWTVEEVTSAKALEQAARLESEEYSEGLKLRILMLLYAEDADRGADFEKDDLLDNELLGLPQEDLKQVIERVIKQL</sequence>
<dbReference type="CDD" id="cd05259">
    <property type="entry name" value="PCBER_SDR_a"/>
    <property type="match status" value="1"/>
</dbReference>
<accession>A0A084B1U6</accession>
<evidence type="ECO:0000313" key="4">
    <source>
        <dbReference type="EMBL" id="KEY71525.1"/>
    </source>
</evidence>
<evidence type="ECO:0000259" key="3">
    <source>
        <dbReference type="Pfam" id="PF05368"/>
    </source>
</evidence>
<dbReference type="SUPFAM" id="SSF51735">
    <property type="entry name" value="NAD(P)-binding Rossmann-fold domains"/>
    <property type="match status" value="1"/>
</dbReference>
<gene>
    <name evidence="4" type="ORF">S7711_08905</name>
</gene>
<name>A0A084B1U6_STACB</name>
<dbReference type="Gene3D" id="3.90.25.10">
    <property type="entry name" value="UDP-galactose 4-epimerase, domain 1"/>
    <property type="match status" value="1"/>
</dbReference>
<dbReference type="Gene3D" id="3.40.50.720">
    <property type="entry name" value="NAD(P)-binding Rossmann-like Domain"/>
    <property type="match status" value="1"/>
</dbReference>
<dbReference type="AlphaFoldDB" id="A0A084B1U6"/>
<evidence type="ECO:0000313" key="5">
    <source>
        <dbReference type="Proteomes" id="UP000028045"/>
    </source>
</evidence>
<dbReference type="HOGENOM" id="CLU_044876_3_3_1"/>
<keyword evidence="5" id="KW-1185">Reference proteome</keyword>
<keyword evidence="1" id="KW-0521">NADP</keyword>